<evidence type="ECO:0000313" key="2">
    <source>
        <dbReference type="Proteomes" id="UP000789396"/>
    </source>
</evidence>
<dbReference type="AlphaFoldDB" id="A0A9N9P828"/>
<evidence type="ECO:0000313" key="1">
    <source>
        <dbReference type="EMBL" id="CAG8792060.1"/>
    </source>
</evidence>
<organism evidence="1 2">
    <name type="scientific">Racocetra fulgida</name>
    <dbReference type="NCBI Taxonomy" id="60492"/>
    <lineage>
        <taxon>Eukaryota</taxon>
        <taxon>Fungi</taxon>
        <taxon>Fungi incertae sedis</taxon>
        <taxon>Mucoromycota</taxon>
        <taxon>Glomeromycotina</taxon>
        <taxon>Glomeromycetes</taxon>
        <taxon>Diversisporales</taxon>
        <taxon>Gigasporaceae</taxon>
        <taxon>Racocetra</taxon>
    </lineage>
</organism>
<name>A0A9N9P828_9GLOM</name>
<dbReference type="EMBL" id="CAJVPZ010062366">
    <property type="protein sequence ID" value="CAG8792060.1"/>
    <property type="molecule type" value="Genomic_DNA"/>
</dbReference>
<proteinExistence type="predicted"/>
<reference evidence="1" key="1">
    <citation type="submission" date="2021-06" db="EMBL/GenBank/DDBJ databases">
        <authorList>
            <person name="Kallberg Y."/>
            <person name="Tangrot J."/>
            <person name="Rosling A."/>
        </authorList>
    </citation>
    <scope>NUCLEOTIDE SEQUENCE</scope>
    <source>
        <strain evidence="1">IN212</strain>
    </source>
</reference>
<sequence length="59" mass="6745">DGEEKPVLVGTAGQCKMNPEYGLIEIRHQEIKHSANIIHHEFIDPNNPRSDKRVVKELL</sequence>
<accession>A0A9N9P828</accession>
<gene>
    <name evidence="1" type="ORF">RFULGI_LOCUS16838</name>
</gene>
<protein>
    <submittedName>
        <fullName evidence="1">11601_t:CDS:1</fullName>
    </submittedName>
</protein>
<dbReference type="Proteomes" id="UP000789396">
    <property type="component" value="Unassembled WGS sequence"/>
</dbReference>
<feature type="non-terminal residue" evidence="1">
    <location>
        <position position="1"/>
    </location>
</feature>
<keyword evidence="2" id="KW-1185">Reference proteome</keyword>
<feature type="non-terminal residue" evidence="1">
    <location>
        <position position="59"/>
    </location>
</feature>
<comment type="caution">
    <text evidence="1">The sequence shown here is derived from an EMBL/GenBank/DDBJ whole genome shotgun (WGS) entry which is preliminary data.</text>
</comment>